<sequence>MQKGIIFGILLLTSLFCVSPVFAQQAQSEQDQSLLPDINPQDIEIRSQFQARFPGLRRQPILGFNPRPRVFQIDPNRMPFIEDEETVVANLPIGQLSRPDPPDYDMLDYAMPKNAFIRAGVGSYITPEVDAFATAKLSESNWISTDIHFTSSDGHDESVNTSYRFADAKLKSFNRISDRTNLIIKAGAISDFNHQLQLDTDVEELLDTNTKITRLGFKGSADVEVASTSMSGTTVSASGFFDEYSTTSGLSAFEETATEAGGTFEADYSRLGNNLYEIHSLNLQTEIGSTSPLFSDSYSWSVNTLSASYERLFNYKTDVQVSLGASGVTDAVNDFTVYFSPKAQIKHTLFRGLEINLEASAAPSYQTYSDIRSENRFFNVNSAIEHQYEMRALGELEMEPFAGTKIVGGASFQDIKNYLYYSRESEPMEIADIDAGYYTAQFRDASIFKVYGGFTQDLKADVLWFSADGYWQIPTLSNDDRIPYTETVGINAALSLRAKDNLLLEGWGEFAGGRKDHIGDSIDSYFLIGGRFELSLTDQFGVYGKLVNLLNDNYELWQGYEERGFQGFVGLTFLF</sequence>
<feature type="chain" id="PRO_5046740898" description="TonB-dependent receptor" evidence="4">
    <location>
        <begin position="24"/>
        <end position="575"/>
    </location>
</feature>
<evidence type="ECO:0000256" key="1">
    <source>
        <dbReference type="ARBA" id="ARBA00004442"/>
    </source>
</evidence>
<keyword evidence="6" id="KW-1185">Reference proteome</keyword>
<evidence type="ECO:0000256" key="4">
    <source>
        <dbReference type="SAM" id="SignalP"/>
    </source>
</evidence>
<evidence type="ECO:0000313" key="6">
    <source>
        <dbReference type="Proteomes" id="UP001165366"/>
    </source>
</evidence>
<keyword evidence="3" id="KW-0998">Cell outer membrane</keyword>
<dbReference type="EMBL" id="JAKLWS010000008">
    <property type="protein sequence ID" value="MCG2588598.1"/>
    <property type="molecule type" value="Genomic_DNA"/>
</dbReference>
<proteinExistence type="predicted"/>
<comment type="subcellular location">
    <subcellularLocation>
        <location evidence="1">Cell outer membrane</location>
    </subcellularLocation>
</comment>
<organism evidence="5 6">
    <name type="scientific">Rhodohalobacter sulfatireducens</name>
    <dbReference type="NCBI Taxonomy" id="2911366"/>
    <lineage>
        <taxon>Bacteria</taxon>
        <taxon>Pseudomonadati</taxon>
        <taxon>Balneolota</taxon>
        <taxon>Balneolia</taxon>
        <taxon>Balneolales</taxon>
        <taxon>Balneolaceae</taxon>
        <taxon>Rhodohalobacter</taxon>
    </lineage>
</organism>
<reference evidence="5" key="1">
    <citation type="submission" date="2022-01" db="EMBL/GenBank/DDBJ databases">
        <authorList>
            <person name="Wang Y."/>
        </authorList>
    </citation>
    <scope>NUCLEOTIDE SEQUENCE</scope>
    <source>
        <strain evidence="5">WB101</strain>
    </source>
</reference>
<keyword evidence="2" id="KW-0472">Membrane</keyword>
<evidence type="ECO:0000256" key="2">
    <source>
        <dbReference type="ARBA" id="ARBA00023136"/>
    </source>
</evidence>
<accession>A0ABS9KCM7</accession>
<comment type="caution">
    <text evidence="5">The sequence shown here is derived from an EMBL/GenBank/DDBJ whole genome shotgun (WGS) entry which is preliminary data.</text>
</comment>
<name>A0ABS9KCM7_9BACT</name>
<evidence type="ECO:0000256" key="3">
    <source>
        <dbReference type="ARBA" id="ARBA00023237"/>
    </source>
</evidence>
<evidence type="ECO:0000313" key="5">
    <source>
        <dbReference type="EMBL" id="MCG2588598.1"/>
    </source>
</evidence>
<dbReference type="InterPro" id="IPR036942">
    <property type="entry name" value="Beta-barrel_TonB_sf"/>
</dbReference>
<dbReference type="Gene3D" id="2.40.170.20">
    <property type="entry name" value="TonB-dependent receptor, beta-barrel domain"/>
    <property type="match status" value="1"/>
</dbReference>
<dbReference type="RefSeq" id="WP_237853438.1">
    <property type="nucleotide sequence ID" value="NZ_JAKLWS010000008.1"/>
</dbReference>
<gene>
    <name evidence="5" type="ORF">L6773_08485</name>
</gene>
<protein>
    <recommendedName>
        <fullName evidence="7">TonB-dependent receptor</fullName>
    </recommendedName>
</protein>
<dbReference type="SUPFAM" id="SSF56935">
    <property type="entry name" value="Porins"/>
    <property type="match status" value="1"/>
</dbReference>
<feature type="signal peptide" evidence="4">
    <location>
        <begin position="1"/>
        <end position="23"/>
    </location>
</feature>
<reference evidence="5" key="2">
    <citation type="submission" date="2024-05" db="EMBL/GenBank/DDBJ databases">
        <title>Rhodohalobacter halophilus gen. nov., sp. nov., a moderately halophilic member of the family Balneolaceae.</title>
        <authorList>
            <person name="Xia J."/>
        </authorList>
    </citation>
    <scope>NUCLEOTIDE SEQUENCE</scope>
    <source>
        <strain evidence="5">WB101</strain>
    </source>
</reference>
<dbReference type="Proteomes" id="UP001165366">
    <property type="component" value="Unassembled WGS sequence"/>
</dbReference>
<evidence type="ECO:0008006" key="7">
    <source>
        <dbReference type="Google" id="ProtNLM"/>
    </source>
</evidence>
<keyword evidence="4" id="KW-0732">Signal</keyword>